<reference evidence="2 3" key="1">
    <citation type="submission" date="2014-01" db="EMBL/GenBank/DDBJ databases">
        <title>Complete genome sequence of ionizing-radiation resistance bacterium Hymenobacter swuensis DY53.</title>
        <authorList>
            <person name="Jung J.-H."/>
            <person name="Jeong S.-W."/>
            <person name="Joe M.-H."/>
            <person name="Cho y.-j."/>
            <person name="Kim M.-K."/>
            <person name="Lim S.-Y."/>
        </authorList>
    </citation>
    <scope>NUCLEOTIDE SEQUENCE [LARGE SCALE GENOMIC DNA]</scope>
    <source>
        <strain evidence="2 3">DY53</strain>
    </source>
</reference>
<dbReference type="eggNOG" id="COG4551">
    <property type="taxonomic scope" value="Bacteria"/>
</dbReference>
<protein>
    <recommendedName>
        <fullName evidence="1">Phosphotyrosine protein phosphatase I domain-containing protein</fullName>
    </recommendedName>
</protein>
<dbReference type="PATRIC" id="fig|1227739.3.peg.2039"/>
<dbReference type="STRING" id="1227739.Hsw_1819"/>
<dbReference type="SMART" id="SM00226">
    <property type="entry name" value="LMWPc"/>
    <property type="match status" value="1"/>
</dbReference>
<keyword evidence="3" id="KW-1185">Reference proteome</keyword>
<dbReference type="InterPro" id="IPR023485">
    <property type="entry name" value="Ptyr_pPase"/>
</dbReference>
<dbReference type="InterPro" id="IPR036196">
    <property type="entry name" value="Ptyr_pPase_sf"/>
</dbReference>
<feature type="domain" description="Phosphotyrosine protein phosphatase I" evidence="1">
    <location>
        <begin position="7"/>
        <end position="113"/>
    </location>
</feature>
<gene>
    <name evidence="2" type="ORF">Hsw_1819</name>
</gene>
<accession>W8EWI2</accession>
<dbReference type="Gene3D" id="3.40.50.2300">
    <property type="match status" value="1"/>
</dbReference>
<dbReference type="AlphaFoldDB" id="W8EWI2"/>
<sequence>MPDLSPAKLLFICSQNRWRSLTAERLFDHHPTIAARSAGTEPGARVRVTAGHLGWADTVVVMERKHADYLRQKFPDALAGKRLITLRIPDKFQFMDHILQDLLRERLTEHLGLDW</sequence>
<evidence type="ECO:0000313" key="3">
    <source>
        <dbReference type="Proteomes" id="UP000019423"/>
    </source>
</evidence>
<dbReference type="SUPFAM" id="SSF52788">
    <property type="entry name" value="Phosphotyrosine protein phosphatases I"/>
    <property type="match status" value="1"/>
</dbReference>
<dbReference type="RefSeq" id="WP_044004479.1">
    <property type="nucleotide sequence ID" value="NZ_CP007145.1"/>
</dbReference>
<evidence type="ECO:0000259" key="1">
    <source>
        <dbReference type="SMART" id="SM00226"/>
    </source>
</evidence>
<dbReference type="PIRSF" id="PIRSF029416">
    <property type="entry name" value="UCP029416_PTP"/>
    <property type="match status" value="1"/>
</dbReference>
<dbReference type="EMBL" id="CP007145">
    <property type="protein sequence ID" value="AHJ97414.1"/>
    <property type="molecule type" value="Genomic_DNA"/>
</dbReference>
<dbReference type="KEGG" id="hsw:Hsw_1819"/>
<dbReference type="InterPro" id="IPR016919">
    <property type="entry name" value="UCP029416_PTP"/>
</dbReference>
<dbReference type="HOGENOM" id="CLU_144002_0_0_10"/>
<dbReference type="Proteomes" id="UP000019423">
    <property type="component" value="Chromosome"/>
</dbReference>
<name>W8EWI2_9BACT</name>
<evidence type="ECO:0000313" key="2">
    <source>
        <dbReference type="EMBL" id="AHJ97414.1"/>
    </source>
</evidence>
<organism evidence="2 3">
    <name type="scientific">Hymenobacter swuensis DY53</name>
    <dbReference type="NCBI Taxonomy" id="1227739"/>
    <lineage>
        <taxon>Bacteria</taxon>
        <taxon>Pseudomonadati</taxon>
        <taxon>Bacteroidota</taxon>
        <taxon>Cytophagia</taxon>
        <taxon>Cytophagales</taxon>
        <taxon>Hymenobacteraceae</taxon>
        <taxon>Hymenobacter</taxon>
    </lineage>
</organism>
<proteinExistence type="predicted"/>